<name>A0ACD3BDM5_9AGAR</name>
<reference evidence="1 2" key="1">
    <citation type="journal article" date="2019" name="Nat. Ecol. Evol.">
        <title>Megaphylogeny resolves global patterns of mushroom evolution.</title>
        <authorList>
            <person name="Varga T."/>
            <person name="Krizsan K."/>
            <person name="Foldi C."/>
            <person name="Dima B."/>
            <person name="Sanchez-Garcia M."/>
            <person name="Sanchez-Ramirez S."/>
            <person name="Szollosi G.J."/>
            <person name="Szarkandi J.G."/>
            <person name="Papp V."/>
            <person name="Albert L."/>
            <person name="Andreopoulos W."/>
            <person name="Angelini C."/>
            <person name="Antonin V."/>
            <person name="Barry K.W."/>
            <person name="Bougher N.L."/>
            <person name="Buchanan P."/>
            <person name="Buyck B."/>
            <person name="Bense V."/>
            <person name="Catcheside P."/>
            <person name="Chovatia M."/>
            <person name="Cooper J."/>
            <person name="Damon W."/>
            <person name="Desjardin D."/>
            <person name="Finy P."/>
            <person name="Geml J."/>
            <person name="Haridas S."/>
            <person name="Hughes K."/>
            <person name="Justo A."/>
            <person name="Karasinski D."/>
            <person name="Kautmanova I."/>
            <person name="Kiss B."/>
            <person name="Kocsube S."/>
            <person name="Kotiranta H."/>
            <person name="LaButti K.M."/>
            <person name="Lechner B.E."/>
            <person name="Liimatainen K."/>
            <person name="Lipzen A."/>
            <person name="Lukacs Z."/>
            <person name="Mihaltcheva S."/>
            <person name="Morgado L.N."/>
            <person name="Niskanen T."/>
            <person name="Noordeloos M.E."/>
            <person name="Ohm R.A."/>
            <person name="Ortiz-Santana B."/>
            <person name="Ovrebo C."/>
            <person name="Racz N."/>
            <person name="Riley R."/>
            <person name="Savchenko A."/>
            <person name="Shiryaev A."/>
            <person name="Soop K."/>
            <person name="Spirin V."/>
            <person name="Szebenyi C."/>
            <person name="Tomsovsky M."/>
            <person name="Tulloss R.E."/>
            <person name="Uehling J."/>
            <person name="Grigoriev I.V."/>
            <person name="Vagvolgyi C."/>
            <person name="Papp T."/>
            <person name="Martin F.M."/>
            <person name="Miettinen O."/>
            <person name="Hibbett D.S."/>
            <person name="Nagy L.G."/>
        </authorList>
    </citation>
    <scope>NUCLEOTIDE SEQUENCE [LARGE SCALE GENOMIC DNA]</scope>
    <source>
        <strain evidence="1 2">NL-1719</strain>
    </source>
</reference>
<keyword evidence="2" id="KW-1185">Reference proteome</keyword>
<evidence type="ECO:0000313" key="2">
    <source>
        <dbReference type="Proteomes" id="UP000308600"/>
    </source>
</evidence>
<gene>
    <name evidence="1" type="ORF">BDN72DRAFT_885296</name>
</gene>
<protein>
    <submittedName>
        <fullName evidence="1">Uncharacterized protein</fullName>
    </submittedName>
</protein>
<dbReference type="EMBL" id="ML208261">
    <property type="protein sequence ID" value="TFK75751.1"/>
    <property type="molecule type" value="Genomic_DNA"/>
</dbReference>
<accession>A0ACD3BDM5</accession>
<dbReference type="Proteomes" id="UP000308600">
    <property type="component" value="Unassembled WGS sequence"/>
</dbReference>
<sequence length="237" mass="27627">MSTSDDLSLGPPKVLSYLGLPLDYSPSPSTDPVAFLARHITELPPYLLASFNSSTTPKQRTVIPRIRNRRLLYTTSNPAPFSFTSARAAWPLLWTGTERRGTEEGEEERKWAQTGFLEGSKKHVGKLGNLLSGYEEEREAQRVRVMRRERASNDDENFIPEEDEDTDEEQEEELYRELAKKEAEDPKVERDAFERLVRERFIYGLLPDIDYDVDWDDKWDTDNDRDAEDRWFDDEED</sequence>
<evidence type="ECO:0000313" key="1">
    <source>
        <dbReference type="EMBL" id="TFK75751.1"/>
    </source>
</evidence>
<organism evidence="1 2">
    <name type="scientific">Pluteus cervinus</name>
    <dbReference type="NCBI Taxonomy" id="181527"/>
    <lineage>
        <taxon>Eukaryota</taxon>
        <taxon>Fungi</taxon>
        <taxon>Dikarya</taxon>
        <taxon>Basidiomycota</taxon>
        <taxon>Agaricomycotina</taxon>
        <taxon>Agaricomycetes</taxon>
        <taxon>Agaricomycetidae</taxon>
        <taxon>Agaricales</taxon>
        <taxon>Pluteineae</taxon>
        <taxon>Pluteaceae</taxon>
        <taxon>Pluteus</taxon>
    </lineage>
</organism>
<proteinExistence type="predicted"/>